<evidence type="ECO:0000256" key="9">
    <source>
        <dbReference type="ARBA" id="ARBA00023172"/>
    </source>
</evidence>
<keyword evidence="6" id="KW-0227">DNA damage</keyword>
<dbReference type="GO" id="GO:0006302">
    <property type="term" value="P:double-strand break repair"/>
    <property type="evidence" value="ECO:0007669"/>
    <property type="project" value="TreeGrafter"/>
</dbReference>
<evidence type="ECO:0000256" key="11">
    <source>
        <dbReference type="ARBA" id="ARBA00023242"/>
    </source>
</evidence>
<comment type="cofactor">
    <cofactor evidence="1">
        <name>Mg(2+)</name>
        <dbReference type="ChEBI" id="CHEBI:18420"/>
    </cofactor>
</comment>
<reference evidence="13" key="1">
    <citation type="submission" date="2022-06" db="EMBL/GenBank/DDBJ databases">
        <authorList>
            <person name="Berger JAMES D."/>
            <person name="Berger JAMES D."/>
        </authorList>
    </citation>
    <scope>NUCLEOTIDE SEQUENCE [LARGE SCALE GENOMIC DNA]</scope>
</reference>
<keyword evidence="11" id="KW-0539">Nucleus</keyword>
<dbReference type="Gene3D" id="3.40.50.10130">
    <property type="match status" value="1"/>
</dbReference>
<evidence type="ECO:0000256" key="5">
    <source>
        <dbReference type="ARBA" id="ARBA00022759"/>
    </source>
</evidence>
<evidence type="ECO:0000256" key="4">
    <source>
        <dbReference type="ARBA" id="ARBA00022723"/>
    </source>
</evidence>
<evidence type="ECO:0000256" key="1">
    <source>
        <dbReference type="ARBA" id="ARBA00001946"/>
    </source>
</evidence>
<dbReference type="InterPro" id="IPR042530">
    <property type="entry name" value="EME1/EME2_C"/>
</dbReference>
<organism evidence="13 14">
    <name type="scientific">Trichobilharzia regenti</name>
    <name type="common">Nasal bird schistosome</name>
    <dbReference type="NCBI Taxonomy" id="157069"/>
    <lineage>
        <taxon>Eukaryota</taxon>
        <taxon>Metazoa</taxon>
        <taxon>Spiralia</taxon>
        <taxon>Lophotrochozoa</taxon>
        <taxon>Platyhelminthes</taxon>
        <taxon>Trematoda</taxon>
        <taxon>Digenea</taxon>
        <taxon>Strigeidida</taxon>
        <taxon>Schistosomatoidea</taxon>
        <taxon>Schistosomatidae</taxon>
        <taxon>Trichobilharzia</taxon>
    </lineage>
</organism>
<keyword evidence="13" id="KW-1185">Reference proteome</keyword>
<sequence length="440" mass="48530">MVEAEGALTDLPIIPSKKSKQVKKPRCHQTNAAEKLLKKLENPKNAYRLITCEFDENVLQMSGLLASLTSKLETNWQSSTINHLNSSNDPLEQYIAQQLPPIIQPKSVGLDGPSGSVPVSFAFTWTRYQPRLETFAGEKDEESNDQSAVNIKLDPIVEPEVVILLTTDQIRNLLVKPTHPACKKQKIHKNTNMEAFGTALVNLKRPITCILLTGSNSKAKNPSSSSSSTSDSSLVSSINELCIELQLNWNVHSTRITANLHDVAMILNAFTRSLAERQFKQGRLGRDEGLAFLPDTVRKGLSSCALHGRGPGKAPLPNDDVQSLMGGEHALHSWANRVWLSQLGQWRGLTGEIAYAITLVYPTARSFYNACKSAEIKAATGQGSNRSENQKFSHPFEAELANLEIRRGTGVLASRRRLGPELARRLIQLFTSTNPHEVIN</sequence>
<evidence type="ECO:0000256" key="7">
    <source>
        <dbReference type="ARBA" id="ARBA00022801"/>
    </source>
</evidence>
<evidence type="ECO:0000256" key="6">
    <source>
        <dbReference type="ARBA" id="ARBA00022763"/>
    </source>
</evidence>
<dbReference type="Gene3D" id="1.10.150.670">
    <property type="entry name" value="Crossover junction endonuclease EME1, DNA-binding domain"/>
    <property type="match status" value="1"/>
</dbReference>
<keyword evidence="3" id="KW-0540">Nuclease</keyword>
<evidence type="ECO:0000256" key="10">
    <source>
        <dbReference type="ARBA" id="ARBA00023204"/>
    </source>
</evidence>
<dbReference type="PANTHER" id="PTHR21077">
    <property type="entry name" value="EME1 PROTEIN"/>
    <property type="match status" value="1"/>
</dbReference>
<evidence type="ECO:0008006" key="15">
    <source>
        <dbReference type="Google" id="ProtNLM"/>
    </source>
</evidence>
<dbReference type="GO" id="GO:0005634">
    <property type="term" value="C:nucleus"/>
    <property type="evidence" value="ECO:0007669"/>
    <property type="project" value="UniProtKB-SubCell"/>
</dbReference>
<reference evidence="14" key="2">
    <citation type="submission" date="2023-11" db="UniProtKB">
        <authorList>
            <consortium name="WormBaseParasite"/>
        </authorList>
    </citation>
    <scope>IDENTIFICATION</scope>
</reference>
<keyword evidence="12" id="KW-0469">Meiosis</keyword>
<comment type="subcellular location">
    <subcellularLocation>
        <location evidence="2">Nucleus</location>
    </subcellularLocation>
</comment>
<evidence type="ECO:0000313" key="13">
    <source>
        <dbReference type="Proteomes" id="UP000050795"/>
    </source>
</evidence>
<dbReference type="Proteomes" id="UP000050795">
    <property type="component" value="Unassembled WGS sequence"/>
</dbReference>
<name>A0AA85IV06_TRIRE</name>
<dbReference type="GO" id="GO:0031573">
    <property type="term" value="P:mitotic intra-S DNA damage checkpoint signaling"/>
    <property type="evidence" value="ECO:0007669"/>
    <property type="project" value="TreeGrafter"/>
</dbReference>
<dbReference type="GO" id="GO:0048476">
    <property type="term" value="C:Holliday junction resolvase complex"/>
    <property type="evidence" value="ECO:0007669"/>
    <property type="project" value="InterPro"/>
</dbReference>
<keyword evidence="8" id="KW-0460">Magnesium</keyword>
<evidence type="ECO:0000256" key="2">
    <source>
        <dbReference type="ARBA" id="ARBA00004123"/>
    </source>
</evidence>
<dbReference type="GO" id="GO:0000712">
    <property type="term" value="P:resolution of meiotic recombination intermediates"/>
    <property type="evidence" value="ECO:0007669"/>
    <property type="project" value="TreeGrafter"/>
</dbReference>
<accession>A0AA85IV06</accession>
<dbReference type="AlphaFoldDB" id="A0AA85IV06"/>
<evidence type="ECO:0000256" key="3">
    <source>
        <dbReference type="ARBA" id="ARBA00022722"/>
    </source>
</evidence>
<protein>
    <recommendedName>
        <fullName evidence="15">ERCC4 domain-containing protein</fullName>
    </recommendedName>
</protein>
<keyword evidence="9" id="KW-0233">DNA recombination</keyword>
<keyword evidence="5" id="KW-0255">Endonuclease</keyword>
<proteinExistence type="predicted"/>
<keyword evidence="4" id="KW-0479">Metal-binding</keyword>
<dbReference type="WBParaSite" id="TREG1_111670.1">
    <property type="protein sequence ID" value="TREG1_111670.1"/>
    <property type="gene ID" value="TREG1_111670"/>
</dbReference>
<dbReference type="PANTHER" id="PTHR21077:SF5">
    <property type="entry name" value="CROSSOVER JUNCTION ENDONUCLEASE MMS4"/>
    <property type="match status" value="1"/>
</dbReference>
<evidence type="ECO:0000256" key="8">
    <source>
        <dbReference type="ARBA" id="ARBA00022842"/>
    </source>
</evidence>
<keyword evidence="7" id="KW-0378">Hydrolase</keyword>
<dbReference type="InterPro" id="IPR033310">
    <property type="entry name" value="Mms4/EME1/EME2"/>
</dbReference>
<dbReference type="GO" id="GO:0046872">
    <property type="term" value="F:metal ion binding"/>
    <property type="evidence" value="ECO:0007669"/>
    <property type="project" value="UniProtKB-KW"/>
</dbReference>
<dbReference type="GO" id="GO:0008821">
    <property type="term" value="F:crossover junction DNA endonuclease activity"/>
    <property type="evidence" value="ECO:0007669"/>
    <property type="project" value="TreeGrafter"/>
</dbReference>
<dbReference type="GO" id="GO:0031297">
    <property type="term" value="P:replication fork processing"/>
    <property type="evidence" value="ECO:0007669"/>
    <property type="project" value="TreeGrafter"/>
</dbReference>
<evidence type="ECO:0000313" key="14">
    <source>
        <dbReference type="WBParaSite" id="TREG1_111670.1"/>
    </source>
</evidence>
<evidence type="ECO:0000256" key="12">
    <source>
        <dbReference type="ARBA" id="ARBA00023254"/>
    </source>
</evidence>
<keyword evidence="10" id="KW-0234">DNA repair</keyword>